<evidence type="ECO:0000313" key="12">
    <source>
        <dbReference type="EMBL" id="ONK68314.1"/>
    </source>
</evidence>
<feature type="compositionally biased region" description="Basic and acidic residues" evidence="7">
    <location>
        <begin position="129"/>
        <end position="145"/>
    </location>
</feature>
<dbReference type="InterPro" id="IPR013087">
    <property type="entry name" value="Znf_C2H2_type"/>
</dbReference>
<keyword evidence="13" id="KW-1185">Reference proteome</keyword>
<dbReference type="InterPro" id="IPR001214">
    <property type="entry name" value="SET_dom"/>
</dbReference>
<dbReference type="PANTHER" id="PTHR47325:SF1">
    <property type="entry name" value="HISTONE-LYSINE N-METHYLTRANSFERASE SUVR5"/>
    <property type="match status" value="1"/>
</dbReference>
<feature type="domain" description="Pre-SET" evidence="10">
    <location>
        <begin position="1317"/>
        <end position="1393"/>
    </location>
</feature>
<evidence type="ECO:0000256" key="7">
    <source>
        <dbReference type="SAM" id="MobiDB-lite"/>
    </source>
</evidence>
<dbReference type="PROSITE" id="PS50280">
    <property type="entry name" value="SET"/>
    <property type="match status" value="1"/>
</dbReference>
<name>A0A5P1ER73_ASPOF</name>
<dbReference type="PROSITE" id="PS50867">
    <property type="entry name" value="PRE_SET"/>
    <property type="match status" value="1"/>
</dbReference>
<keyword evidence="5" id="KW-0949">S-adenosyl-L-methionine</keyword>
<dbReference type="EMBL" id="CM007385">
    <property type="protein sequence ID" value="ONK68314.1"/>
    <property type="molecule type" value="Genomic_DNA"/>
</dbReference>
<feature type="compositionally biased region" description="Polar residues" evidence="7">
    <location>
        <begin position="19"/>
        <end position="30"/>
    </location>
</feature>
<evidence type="ECO:0000256" key="1">
    <source>
        <dbReference type="ARBA" id="ARBA00004286"/>
    </source>
</evidence>
<dbReference type="Pfam" id="PF18868">
    <property type="entry name" value="zf-C2H2_3rep"/>
    <property type="match status" value="1"/>
</dbReference>
<feature type="domain" description="C2H2-type" evidence="8">
    <location>
        <begin position="1017"/>
        <end position="1045"/>
    </location>
</feature>
<evidence type="ECO:0000259" key="8">
    <source>
        <dbReference type="PROSITE" id="PS50157"/>
    </source>
</evidence>
<dbReference type="OMA" id="RCARADC"/>
<accession>A0A5P1ER73</accession>
<feature type="domain" description="C2H2-type" evidence="8">
    <location>
        <begin position="947"/>
        <end position="975"/>
    </location>
</feature>
<feature type="region of interest" description="Disordered" evidence="7">
    <location>
        <begin position="983"/>
        <end position="1008"/>
    </location>
</feature>
<evidence type="ECO:0000259" key="10">
    <source>
        <dbReference type="PROSITE" id="PS50867"/>
    </source>
</evidence>
<evidence type="ECO:0000256" key="5">
    <source>
        <dbReference type="ARBA" id="ARBA00022691"/>
    </source>
</evidence>
<keyword evidence="6" id="KW-0862">Zinc</keyword>
<dbReference type="InterPro" id="IPR007728">
    <property type="entry name" value="Pre-SET_dom"/>
</dbReference>
<feature type="region of interest" description="Disordered" evidence="7">
    <location>
        <begin position="115"/>
        <end position="146"/>
    </location>
</feature>
<keyword evidence="2" id="KW-0158">Chromosome</keyword>
<comment type="subcellular location">
    <subcellularLocation>
        <location evidence="1">Chromosome</location>
    </subcellularLocation>
</comment>
<dbReference type="PROSITE" id="PS50868">
    <property type="entry name" value="POST_SET"/>
    <property type="match status" value="1"/>
</dbReference>
<dbReference type="Pfam" id="PF00856">
    <property type="entry name" value="SET"/>
    <property type="match status" value="1"/>
</dbReference>
<organism evidence="12 13">
    <name type="scientific">Asparagus officinalis</name>
    <name type="common">Garden asparagus</name>
    <dbReference type="NCBI Taxonomy" id="4686"/>
    <lineage>
        <taxon>Eukaryota</taxon>
        <taxon>Viridiplantae</taxon>
        <taxon>Streptophyta</taxon>
        <taxon>Embryophyta</taxon>
        <taxon>Tracheophyta</taxon>
        <taxon>Spermatophyta</taxon>
        <taxon>Magnoliopsida</taxon>
        <taxon>Liliopsida</taxon>
        <taxon>Asparagales</taxon>
        <taxon>Asparagaceae</taxon>
        <taxon>Asparagoideae</taxon>
        <taxon>Asparagus</taxon>
    </lineage>
</organism>
<keyword evidence="3" id="KW-0489">Methyltransferase</keyword>
<protein>
    <recommendedName>
        <fullName evidence="14">Histone-lysine N-methyltransferase SUVR5</fullName>
    </recommendedName>
</protein>
<proteinExistence type="predicted"/>
<dbReference type="SUPFAM" id="SSF82199">
    <property type="entry name" value="SET domain"/>
    <property type="match status" value="1"/>
</dbReference>
<evidence type="ECO:0008006" key="14">
    <source>
        <dbReference type="Google" id="ProtNLM"/>
    </source>
</evidence>
<feature type="domain" description="Post-SET" evidence="11">
    <location>
        <begin position="1534"/>
        <end position="1550"/>
    </location>
</feature>
<dbReference type="Pfam" id="PF05033">
    <property type="entry name" value="Pre-SET"/>
    <property type="match status" value="1"/>
</dbReference>
<feature type="region of interest" description="Disordered" evidence="7">
    <location>
        <begin position="18"/>
        <end position="47"/>
    </location>
</feature>
<dbReference type="SMART" id="SM00317">
    <property type="entry name" value="SET"/>
    <property type="match status" value="1"/>
</dbReference>
<keyword evidence="4" id="KW-0808">Transferase</keyword>
<dbReference type="InterPro" id="IPR003616">
    <property type="entry name" value="Post-SET_dom"/>
</dbReference>
<evidence type="ECO:0000256" key="2">
    <source>
        <dbReference type="ARBA" id="ARBA00022454"/>
    </source>
</evidence>
<dbReference type="Gene3D" id="2.170.270.10">
    <property type="entry name" value="SET domain"/>
    <property type="match status" value="1"/>
</dbReference>
<feature type="domain" description="SET" evidence="9">
    <location>
        <begin position="1396"/>
        <end position="1527"/>
    </location>
</feature>
<gene>
    <name evidence="12" type="ORF">A4U43_C05F10060</name>
</gene>
<reference evidence="13" key="1">
    <citation type="journal article" date="2017" name="Nat. Commun.">
        <title>The asparagus genome sheds light on the origin and evolution of a young Y chromosome.</title>
        <authorList>
            <person name="Harkess A."/>
            <person name="Zhou J."/>
            <person name="Xu C."/>
            <person name="Bowers J.E."/>
            <person name="Van der Hulst R."/>
            <person name="Ayyampalayam S."/>
            <person name="Mercati F."/>
            <person name="Riccardi P."/>
            <person name="McKain M.R."/>
            <person name="Kakrana A."/>
            <person name="Tang H."/>
            <person name="Ray J."/>
            <person name="Groenendijk J."/>
            <person name="Arikit S."/>
            <person name="Mathioni S.M."/>
            <person name="Nakano M."/>
            <person name="Shan H."/>
            <person name="Telgmann-Rauber A."/>
            <person name="Kanno A."/>
            <person name="Yue Z."/>
            <person name="Chen H."/>
            <person name="Li W."/>
            <person name="Chen Y."/>
            <person name="Xu X."/>
            <person name="Zhang Y."/>
            <person name="Luo S."/>
            <person name="Chen H."/>
            <person name="Gao J."/>
            <person name="Mao Z."/>
            <person name="Pires J.C."/>
            <person name="Luo M."/>
            <person name="Kudrna D."/>
            <person name="Wing R.A."/>
            <person name="Meyers B.C."/>
            <person name="Yi K."/>
            <person name="Kong H."/>
            <person name="Lavrijsen P."/>
            <person name="Sunseri F."/>
            <person name="Falavigna A."/>
            <person name="Ye Y."/>
            <person name="Leebens-Mack J.H."/>
            <person name="Chen G."/>
        </authorList>
    </citation>
    <scope>NUCLEOTIDE SEQUENCE [LARGE SCALE GENOMIC DNA]</scope>
    <source>
        <strain evidence="13">cv. DH0086</strain>
    </source>
</reference>
<sequence length="1550" mass="174639">MDEFPSVIHSAEQPVLNGECSQSCQDTDSPQMVGWGMSEATSDAKVSSRKEKLCKEEAGHIKSVQEHSFPYLQSNGKGSFTDQDKRVELIETACTSSCYEVPVKGSNKNVINDDKIRDASAGSSSTLTETRHSHGKEKERCETPHESTGLTFQAGFEQCKLSAHDKKTELLLTSINLAHTSEKVESQVHGHNREGESGPLGADYLEDQTVALWVKWRGKWQSGFQCPRVDCPLQTLRAKPTHDRKKYIAIFFPRSRRYSWADLLLIRSINEFPEPLASGTHRKWRKLVKDLATPRRYVMQKLAVAMLNISDQLHTEAVIEVSRNATAWKKFAMEASSCRDYSDLGNMLLKLQAMILPTYVSNAWLENSFGSWKHRCQNARSAESVETLTKELMASVQWSKVDDLWNAPVQPLLGLEWKTWKQEAMKWFSTSHPMANGTNVKQRNCETPANMEPFISSKRPKLEIRRPESCASQMEASDCRIPSQVDGVDAYPVQSICQDIIAVPEVDQQMNSGTVDDRLDASGCLKLIESSVQTSTSGRGGNAATAPYQYRQCSAFIAAKGRQCGRWASDGDVYCCVHTDTSSGGKSLQDQRPPPDAPMCEGVTTHGHKCKHRARLGSAFCKKHRIQKSHDLVKINHLSICSGGKLKRKLGENNAFEKNSSSHASNSEELGLITEHETSVQDNLISISVGETLDEKNCLMKDSDLYDALPTSVRDTSLDFPRCVGYYGQTNSEQCLEDAKKHTLYCEKHIPNFLKRARNGRSRLVSKDIFINLLKNCSTRKQKLYLHQACELLYGFMKRSLSHQQPVFKGNIMEWTLSEASKDANVGEFLLTLVSCEREKIIRVWGFGTEKVKDGIFSGTNALSTSVAHQKDHNSEMTVKCKICAAEFPDDQMLGAHWTDSHKKEARWLFRGYACAVCMNSFTNKKVLESHIRERHGVQFLEHSVLFRCMSCNRHFVNIEQLWQHVLSLHLSEFRMIDHGEQNNQSMDQCDQPKLERNSNLHQSNGVSVNEDDSQRYICRFCGMKFDLLPDLGRHHQVAHKNSSSINQFRGNHYIKHKRHCNPRFKKSFGRTFRLKNQTNYGIQKRLSPSNLVLSLRPKLKSQASETLTLGRILESHCADVAETLFSEIQKTKPRPSNLEILSISRSACCRVSLHSALEEKYGALPENLYLKAAKLCSEVNIQIGWHAEGFICPKGCKRPMNPHFSTSTIANQDGILDPPTPTGDVAVDIKWEMEESHYMLGPKHFNWKVTQKTVVLCEDVSFGKEPVPVACVIDENIKDGLNSQEPPALSPWQGFTYITKRLLGSSLDLDAENPQLGCACLASKCSPEKCDHVYLFDNDYENAEDIHGRSMRGRFPYDEKGRLLLEQGYLVYECNSLCHCHATCHNRVLQKGIKVKLEIFKTENKGWAVRAGEAISCGTFVCEYIGEVMNDLEGDKRRERYNNVECSYIYDINSHLVSRGLSEGTVPYVIDATRFGNVSRFINHSCSPNLVNYLVLVESMDCHLAHVGLYASRDIAKGEELAYDYCHELVPGGGCPCLCGTSNCRGRIY</sequence>
<dbReference type="InterPro" id="IPR040689">
    <property type="entry name" value="SUVR5_Znf-C2H2_3rpt"/>
</dbReference>
<dbReference type="SMART" id="SM00468">
    <property type="entry name" value="PreSET"/>
    <property type="match status" value="1"/>
</dbReference>
<evidence type="ECO:0000259" key="11">
    <source>
        <dbReference type="PROSITE" id="PS50868"/>
    </source>
</evidence>
<keyword evidence="6" id="KW-0479">Metal-binding</keyword>
<dbReference type="Gramene" id="ONK68314">
    <property type="protein sequence ID" value="ONK68314"/>
    <property type="gene ID" value="A4U43_C05F10060"/>
</dbReference>
<feature type="domain" description="C2H2-type" evidence="8">
    <location>
        <begin position="913"/>
        <end position="936"/>
    </location>
</feature>
<dbReference type="PROSITE" id="PS00028">
    <property type="entry name" value="ZINC_FINGER_C2H2_1"/>
    <property type="match status" value="4"/>
</dbReference>
<dbReference type="GO" id="GO:0005694">
    <property type="term" value="C:chromosome"/>
    <property type="evidence" value="ECO:0007669"/>
    <property type="project" value="UniProtKB-SubCell"/>
</dbReference>
<dbReference type="Proteomes" id="UP000243459">
    <property type="component" value="Chromosome 5"/>
</dbReference>
<dbReference type="GO" id="GO:0032259">
    <property type="term" value="P:methylation"/>
    <property type="evidence" value="ECO:0007669"/>
    <property type="project" value="UniProtKB-KW"/>
</dbReference>
<dbReference type="SMART" id="SM00355">
    <property type="entry name" value="ZnF_C2H2"/>
    <property type="match status" value="4"/>
</dbReference>
<evidence type="ECO:0000313" key="13">
    <source>
        <dbReference type="Proteomes" id="UP000243459"/>
    </source>
</evidence>
<evidence type="ECO:0000256" key="4">
    <source>
        <dbReference type="ARBA" id="ARBA00022679"/>
    </source>
</evidence>
<dbReference type="GO" id="GO:0005634">
    <property type="term" value="C:nucleus"/>
    <property type="evidence" value="ECO:0007669"/>
    <property type="project" value="InterPro"/>
</dbReference>
<evidence type="ECO:0000256" key="3">
    <source>
        <dbReference type="ARBA" id="ARBA00022603"/>
    </source>
</evidence>
<dbReference type="Gene3D" id="3.30.160.60">
    <property type="entry name" value="Classic Zinc Finger"/>
    <property type="match status" value="1"/>
</dbReference>
<dbReference type="GO" id="GO:0042054">
    <property type="term" value="F:histone methyltransferase activity"/>
    <property type="evidence" value="ECO:0007669"/>
    <property type="project" value="InterPro"/>
</dbReference>
<dbReference type="InterPro" id="IPR046341">
    <property type="entry name" value="SET_dom_sf"/>
</dbReference>
<dbReference type="PANTHER" id="PTHR47325">
    <property type="entry name" value="HISTONE-LYSINE N-METHYLTRANSFERASE SUVR5"/>
    <property type="match status" value="1"/>
</dbReference>
<dbReference type="GO" id="GO:0008270">
    <property type="term" value="F:zinc ion binding"/>
    <property type="evidence" value="ECO:0007669"/>
    <property type="project" value="UniProtKB-KW"/>
</dbReference>
<evidence type="ECO:0000259" key="9">
    <source>
        <dbReference type="PROSITE" id="PS50280"/>
    </source>
</evidence>
<keyword evidence="6" id="KW-0863">Zinc-finger</keyword>
<evidence type="ECO:0000256" key="6">
    <source>
        <dbReference type="PROSITE-ProRule" id="PRU00042"/>
    </source>
</evidence>
<dbReference type="PROSITE" id="PS50157">
    <property type="entry name" value="ZINC_FINGER_C2H2_2"/>
    <property type="match status" value="3"/>
</dbReference>